<dbReference type="Pfam" id="PF13410">
    <property type="entry name" value="GST_C_2"/>
    <property type="match status" value="1"/>
</dbReference>
<dbReference type="SFLD" id="SFLDS00019">
    <property type="entry name" value="Glutathione_Transferase_(cytos"/>
    <property type="match status" value="1"/>
</dbReference>
<dbReference type="SUPFAM" id="SSF52833">
    <property type="entry name" value="Thioredoxin-like"/>
    <property type="match status" value="1"/>
</dbReference>
<proteinExistence type="predicted"/>
<dbReference type="InterPro" id="IPR034345">
    <property type="entry name" value="Gtt2-like_N"/>
</dbReference>
<dbReference type="Gene3D" id="1.20.1050.10">
    <property type="match status" value="1"/>
</dbReference>
<accession>A0A149QSH7</accession>
<dbReference type="Pfam" id="PF13409">
    <property type="entry name" value="GST_N_2"/>
    <property type="match status" value="1"/>
</dbReference>
<organism evidence="3 4">
    <name type="scientific">Gluconobacter potus</name>
    <dbReference type="NCBI Taxonomy" id="2724927"/>
    <lineage>
        <taxon>Bacteria</taxon>
        <taxon>Pseudomonadati</taxon>
        <taxon>Pseudomonadota</taxon>
        <taxon>Alphaproteobacteria</taxon>
        <taxon>Acetobacterales</taxon>
        <taxon>Acetobacteraceae</taxon>
        <taxon>Gluconobacter</taxon>
    </lineage>
</organism>
<dbReference type="AlphaFoldDB" id="A0A149QSH7"/>
<dbReference type="InterPro" id="IPR010987">
    <property type="entry name" value="Glutathione-S-Trfase_C-like"/>
</dbReference>
<reference evidence="3 4" key="1">
    <citation type="submission" date="2015-06" db="EMBL/GenBank/DDBJ databases">
        <title>Improved classification and identification of acetic acid bacteria using matrix-assisted laser desorption/ionization time-of-flight mass spectrometry; Gluconobacter nephelii and Gluconobacter uchimurae are later heterotypic synonyms of Gluconobacter japonicus and Gluconobacter oxydans, respectively.</title>
        <authorList>
            <person name="Li L."/>
            <person name="Cleenwerck I."/>
            <person name="De Vuyst L."/>
            <person name="Vandamme P."/>
        </authorList>
    </citation>
    <scope>NUCLEOTIDE SEQUENCE [LARGE SCALE GENOMIC DNA]</scope>
    <source>
        <strain evidence="3 4">LMG 1764</strain>
    </source>
</reference>
<evidence type="ECO:0000313" key="4">
    <source>
        <dbReference type="Proteomes" id="UP000075573"/>
    </source>
</evidence>
<evidence type="ECO:0000313" key="3">
    <source>
        <dbReference type="EMBL" id="KXV00250.1"/>
    </source>
</evidence>
<dbReference type="Proteomes" id="UP000075573">
    <property type="component" value="Unassembled WGS sequence"/>
</dbReference>
<keyword evidence="3" id="KW-0808">Transferase</keyword>
<gene>
    <name evidence="3" type="ORF">AD929_11445</name>
</gene>
<dbReference type="RefSeq" id="WP_010516374.1">
    <property type="nucleotide sequence ID" value="NZ_JBDNQV010000026.1"/>
</dbReference>
<comment type="caution">
    <text evidence="3">The sequence shown here is derived from an EMBL/GenBank/DDBJ whole genome shotgun (WGS) entry which is preliminary data.</text>
</comment>
<dbReference type="InterPro" id="IPR040079">
    <property type="entry name" value="Glutathione_S-Trfase"/>
</dbReference>
<dbReference type="SFLD" id="SFLDG00358">
    <property type="entry name" value="Main_(cytGST)"/>
    <property type="match status" value="1"/>
</dbReference>
<dbReference type="CDD" id="cd03051">
    <property type="entry name" value="GST_N_GTT2_like"/>
    <property type="match status" value="1"/>
</dbReference>
<name>A0A149QSH7_9PROT</name>
<dbReference type="PROSITE" id="PS50405">
    <property type="entry name" value="GST_CTER"/>
    <property type="match status" value="1"/>
</dbReference>
<dbReference type="InterPro" id="IPR036282">
    <property type="entry name" value="Glutathione-S-Trfase_C_sf"/>
</dbReference>
<dbReference type="PATRIC" id="fig|442.7.peg.2160"/>
<evidence type="ECO:0000259" key="2">
    <source>
        <dbReference type="PROSITE" id="PS50405"/>
    </source>
</evidence>
<dbReference type="InterPro" id="IPR036249">
    <property type="entry name" value="Thioredoxin-like_sf"/>
</dbReference>
<feature type="domain" description="GST C-terminal" evidence="2">
    <location>
        <begin position="86"/>
        <end position="210"/>
    </location>
</feature>
<dbReference type="InterPro" id="IPR004045">
    <property type="entry name" value="Glutathione_S-Trfase_N"/>
</dbReference>
<dbReference type="GO" id="GO:0016740">
    <property type="term" value="F:transferase activity"/>
    <property type="evidence" value="ECO:0007669"/>
    <property type="project" value="UniProtKB-KW"/>
</dbReference>
<dbReference type="EMBL" id="LHZB01000117">
    <property type="protein sequence ID" value="KXV00250.1"/>
    <property type="molecule type" value="Genomic_DNA"/>
</dbReference>
<sequence>MKLYDYPTAPNPRRVRFFIAEKGLTIPIVTVDLAKHEQFAPTFRLLNPSCTVPVLELDDGTAISEVPVICRYLEELHPDPPLMGATREQRAIIGMWDRRMEIDGYLAAMEAVRNSLPGLSGRALVGPHGYAQIPELTARGRQRLADFMADLDTRLRDVPYVAGNAFSIADITAFVTLDFARSRLKLALPDEASALHAWVTSIAKRPGAQA</sequence>
<protein>
    <submittedName>
        <fullName evidence="3">Glutathione S-transferase</fullName>
    </submittedName>
</protein>
<feature type="domain" description="GST N-terminal" evidence="1">
    <location>
        <begin position="1"/>
        <end position="81"/>
    </location>
</feature>
<dbReference type="PROSITE" id="PS50404">
    <property type="entry name" value="GST_NTER"/>
    <property type="match status" value="1"/>
</dbReference>
<dbReference type="PANTHER" id="PTHR44051:SF8">
    <property type="entry name" value="GLUTATHIONE S-TRANSFERASE GSTA"/>
    <property type="match status" value="1"/>
</dbReference>
<dbReference type="Gene3D" id="3.40.30.10">
    <property type="entry name" value="Glutaredoxin"/>
    <property type="match status" value="1"/>
</dbReference>
<dbReference type="SUPFAM" id="SSF47616">
    <property type="entry name" value="GST C-terminal domain-like"/>
    <property type="match status" value="1"/>
</dbReference>
<evidence type="ECO:0000259" key="1">
    <source>
        <dbReference type="PROSITE" id="PS50404"/>
    </source>
</evidence>
<dbReference type="PANTHER" id="PTHR44051">
    <property type="entry name" value="GLUTATHIONE S-TRANSFERASE-RELATED"/>
    <property type="match status" value="1"/>
</dbReference>